<dbReference type="Gene3D" id="3.20.20.120">
    <property type="entry name" value="Enolase-like C-terminal domain"/>
    <property type="match status" value="1"/>
</dbReference>
<reference evidence="5" key="1">
    <citation type="submission" date="2020-10" db="EMBL/GenBank/DDBJ databases">
        <authorList>
            <person name="Gilroy R."/>
        </authorList>
    </citation>
    <scope>NUCLEOTIDE SEQUENCE</scope>
    <source>
        <strain evidence="5">ChiSjej1B19-7085</strain>
    </source>
</reference>
<feature type="domain" description="Mandelate racemase/muconate lactonizing enzyme C-terminal" evidence="4">
    <location>
        <begin position="166"/>
        <end position="269"/>
    </location>
</feature>
<dbReference type="SMART" id="SM00922">
    <property type="entry name" value="MR_MLE"/>
    <property type="match status" value="1"/>
</dbReference>
<comment type="caution">
    <text evidence="5">The sequence shown here is derived from an EMBL/GenBank/DDBJ whole genome shotgun (WGS) entry which is preliminary data.</text>
</comment>
<dbReference type="InterPro" id="IPR029017">
    <property type="entry name" value="Enolase-like_N"/>
</dbReference>
<dbReference type="PANTHER" id="PTHR13794:SF58">
    <property type="entry name" value="MITOCHONDRIAL ENOLASE SUPERFAMILY MEMBER 1"/>
    <property type="match status" value="1"/>
</dbReference>
<proteinExistence type="predicted"/>
<dbReference type="EMBL" id="DVHF01000080">
    <property type="protein sequence ID" value="HIR57402.1"/>
    <property type="molecule type" value="Genomic_DNA"/>
</dbReference>
<dbReference type="InterPro" id="IPR029065">
    <property type="entry name" value="Enolase_C-like"/>
</dbReference>
<evidence type="ECO:0000256" key="1">
    <source>
        <dbReference type="ARBA" id="ARBA00001946"/>
    </source>
</evidence>
<evidence type="ECO:0000313" key="5">
    <source>
        <dbReference type="EMBL" id="HIR57402.1"/>
    </source>
</evidence>
<evidence type="ECO:0000256" key="3">
    <source>
        <dbReference type="ARBA" id="ARBA00022842"/>
    </source>
</evidence>
<dbReference type="SFLD" id="SFLDG00179">
    <property type="entry name" value="mandelate_racemase"/>
    <property type="match status" value="1"/>
</dbReference>
<name>A0A9D1DR22_9FIRM</name>
<dbReference type="Pfam" id="PF13378">
    <property type="entry name" value="MR_MLE_C"/>
    <property type="match status" value="1"/>
</dbReference>
<gene>
    <name evidence="5" type="ORF">IAA54_07010</name>
</gene>
<dbReference type="GO" id="GO:0016052">
    <property type="term" value="P:carbohydrate catabolic process"/>
    <property type="evidence" value="ECO:0007669"/>
    <property type="project" value="TreeGrafter"/>
</dbReference>
<comment type="cofactor">
    <cofactor evidence="1">
        <name>Mg(2+)</name>
        <dbReference type="ChEBI" id="CHEBI:18420"/>
    </cofactor>
</comment>
<keyword evidence="2" id="KW-0479">Metal-binding</keyword>
<dbReference type="GO" id="GO:0000287">
    <property type="term" value="F:magnesium ion binding"/>
    <property type="evidence" value="ECO:0007669"/>
    <property type="project" value="TreeGrafter"/>
</dbReference>
<dbReference type="AlphaFoldDB" id="A0A9D1DR22"/>
<sequence>MKITGLRIDRHSIPYTPKYKSEARSAKPLDVYPEYDSGERSPRMRAASDYKDGILSEYFLVISTDEGVEGIHGPVDYRGQLLIALEGLAPLLIGRDPLENRLLWDVMSRFDRHARSGLILMALSAVDIALWDLKGKILGQPVYKLLGGGREKLRPYVSMLSFSVEPDRAREYAAMVRNMGVRAQKWFFRYGPAQGEEGMRKNMALAEALREELGDGYELMFDCWMGWDVVYAKEMLRRLEPIHPVWVEEALRPHMVDGYHKLHAETRVPLAAGEHLYTRMEVNGYLRDGIFDVMQSDPEWCGGITEALRIADLCETYGVRCIQHGHGLLPAMQVAAAMPPDVVPYVEYLLNFIDHKTAFFAHDTQISPDGFLKMNETPGIGEDLCQEKIVETQTFTRFELG</sequence>
<dbReference type="GO" id="GO:0016836">
    <property type="term" value="F:hydro-lyase activity"/>
    <property type="evidence" value="ECO:0007669"/>
    <property type="project" value="TreeGrafter"/>
</dbReference>
<dbReference type="SUPFAM" id="SSF54826">
    <property type="entry name" value="Enolase N-terminal domain-like"/>
    <property type="match status" value="1"/>
</dbReference>
<dbReference type="GO" id="GO:0009063">
    <property type="term" value="P:amino acid catabolic process"/>
    <property type="evidence" value="ECO:0007669"/>
    <property type="project" value="InterPro"/>
</dbReference>
<dbReference type="Proteomes" id="UP000886785">
    <property type="component" value="Unassembled WGS sequence"/>
</dbReference>
<evidence type="ECO:0000256" key="2">
    <source>
        <dbReference type="ARBA" id="ARBA00022723"/>
    </source>
</evidence>
<reference evidence="5" key="2">
    <citation type="journal article" date="2021" name="PeerJ">
        <title>Extensive microbial diversity within the chicken gut microbiome revealed by metagenomics and culture.</title>
        <authorList>
            <person name="Gilroy R."/>
            <person name="Ravi A."/>
            <person name="Getino M."/>
            <person name="Pursley I."/>
            <person name="Horton D.L."/>
            <person name="Alikhan N.F."/>
            <person name="Baker D."/>
            <person name="Gharbi K."/>
            <person name="Hall N."/>
            <person name="Watson M."/>
            <person name="Adriaenssens E.M."/>
            <person name="Foster-Nyarko E."/>
            <person name="Jarju S."/>
            <person name="Secka A."/>
            <person name="Antonio M."/>
            <person name="Oren A."/>
            <person name="Chaudhuri R.R."/>
            <person name="La Ragione R."/>
            <person name="Hildebrand F."/>
            <person name="Pallen M.J."/>
        </authorList>
    </citation>
    <scope>NUCLEOTIDE SEQUENCE</scope>
    <source>
        <strain evidence="5">ChiSjej1B19-7085</strain>
    </source>
</reference>
<dbReference type="SFLD" id="SFLDS00001">
    <property type="entry name" value="Enolase"/>
    <property type="match status" value="1"/>
</dbReference>
<dbReference type="InterPro" id="IPR046945">
    <property type="entry name" value="RHMD-like"/>
</dbReference>
<dbReference type="InterPro" id="IPR018110">
    <property type="entry name" value="Mandel_Rmase/mucon_lact_enz_CS"/>
</dbReference>
<dbReference type="InterPro" id="IPR036849">
    <property type="entry name" value="Enolase-like_C_sf"/>
</dbReference>
<dbReference type="Pfam" id="PF02746">
    <property type="entry name" value="MR_MLE_N"/>
    <property type="match status" value="1"/>
</dbReference>
<evidence type="ECO:0000259" key="4">
    <source>
        <dbReference type="SMART" id="SM00922"/>
    </source>
</evidence>
<dbReference type="Gene3D" id="3.30.390.10">
    <property type="entry name" value="Enolase-like, N-terminal domain"/>
    <property type="match status" value="1"/>
</dbReference>
<accession>A0A9D1DR22</accession>
<keyword evidence="3" id="KW-0460">Magnesium</keyword>
<dbReference type="InterPro" id="IPR013341">
    <property type="entry name" value="Mandelate_racemase_N_dom"/>
</dbReference>
<protein>
    <submittedName>
        <fullName evidence="5">Mandelate racemase/muconate lactonizing protein</fullName>
    </submittedName>
</protein>
<dbReference type="SUPFAM" id="SSF51604">
    <property type="entry name" value="Enolase C-terminal domain-like"/>
    <property type="match status" value="1"/>
</dbReference>
<evidence type="ECO:0000313" key="6">
    <source>
        <dbReference type="Proteomes" id="UP000886785"/>
    </source>
</evidence>
<dbReference type="PANTHER" id="PTHR13794">
    <property type="entry name" value="ENOLASE SUPERFAMILY, MANDELATE RACEMASE"/>
    <property type="match status" value="1"/>
</dbReference>
<dbReference type="InterPro" id="IPR013342">
    <property type="entry name" value="Mandelate_racemase_C"/>
</dbReference>
<dbReference type="PROSITE" id="PS00908">
    <property type="entry name" value="MR_MLE_1"/>
    <property type="match status" value="1"/>
</dbReference>
<organism evidence="5 6">
    <name type="scientific">Candidatus Gallacutalibacter pullicola</name>
    <dbReference type="NCBI Taxonomy" id="2840830"/>
    <lineage>
        <taxon>Bacteria</taxon>
        <taxon>Bacillati</taxon>
        <taxon>Bacillota</taxon>
        <taxon>Clostridia</taxon>
        <taxon>Eubacteriales</taxon>
        <taxon>Candidatus Gallacutalibacter</taxon>
    </lineage>
</organism>